<dbReference type="EMBL" id="FOTL01000015">
    <property type="protein sequence ID" value="SFL50124.1"/>
    <property type="molecule type" value="Genomic_DNA"/>
</dbReference>
<dbReference type="EMBL" id="CP014265">
    <property type="protein sequence ID" value="AMK16042.1"/>
    <property type="molecule type" value="Genomic_DNA"/>
</dbReference>
<dbReference type="RefSeq" id="WP_067147984.1">
    <property type="nucleotide sequence ID" value="NZ_CP014265.1"/>
</dbReference>
<sequence length="166" mass="19042">MLIMTTIDDLPPEGIPYITDKIIDVGAKNVHIINALTKKGRMEYIVLVDFEEKYFDDISNLLALEFGTIGMKIFKHEHKKFPYELIEKKVLININNSSLESIVKIKYLFSDDEKLISLKAEYEDLKLLAKKLNQKGFDISFSKLKTIIEAKAYITPIDSKSILISL</sequence>
<organism evidence="2 4">
    <name type="scientific">Methanobrevibacter olleyae</name>
    <dbReference type="NCBI Taxonomy" id="294671"/>
    <lineage>
        <taxon>Archaea</taxon>
        <taxon>Methanobacteriati</taxon>
        <taxon>Methanobacteriota</taxon>
        <taxon>Methanomada group</taxon>
        <taxon>Methanobacteria</taxon>
        <taxon>Methanobacteriales</taxon>
        <taxon>Methanobacteriaceae</taxon>
        <taxon>Methanobrevibacter</taxon>
    </lineage>
</organism>
<evidence type="ECO:0000313" key="3">
    <source>
        <dbReference type="EMBL" id="SFL50124.1"/>
    </source>
</evidence>
<proteinExistence type="predicted"/>
<dbReference type="AlphaFoldDB" id="A0A126R1U0"/>
<accession>A0A126R1U0</accession>
<evidence type="ECO:0000256" key="1">
    <source>
        <dbReference type="ARBA" id="ARBA00022596"/>
    </source>
</evidence>
<dbReference type="Proteomes" id="UP000066376">
    <property type="component" value="Chromosome"/>
</dbReference>
<keyword evidence="4" id="KW-1185">Reference proteome</keyword>
<dbReference type="PANTHER" id="PTHR36566:SF1">
    <property type="entry name" value="PYRIDINIUM-3,5-BISTHIOCARBOXYLIC ACID MONONUCLEOTIDE NICKEL INSERTION PROTEIN"/>
    <property type="match status" value="1"/>
</dbReference>
<dbReference type="Pfam" id="PF01969">
    <property type="entry name" value="Ni_insertion"/>
    <property type="match status" value="1"/>
</dbReference>
<dbReference type="Proteomes" id="UP000183442">
    <property type="component" value="Unassembled WGS sequence"/>
</dbReference>
<dbReference type="InterPro" id="IPR002822">
    <property type="entry name" value="Ni_insertion"/>
</dbReference>
<reference evidence="4" key="2">
    <citation type="submission" date="2016-02" db="EMBL/GenBank/DDBJ databases">
        <title>The draft genome sequence of the rumen methanogen Methanobrevibacter olleyae YLM1.</title>
        <authorList>
            <consortium name="New Zealand Agricultural Greenhouse Gas Research Centre/Pastoral Greenhouse Gas Research Consortium"/>
            <person name="Kelly W.J."/>
            <person name="Li D."/>
            <person name="Lambie S.C."/>
            <person name="Attwood G.T."/>
            <person name="Altermann E."/>
            <person name="Leahy S.C."/>
        </authorList>
    </citation>
    <scope>NUCLEOTIDE SEQUENCE [LARGE SCALE GENOMIC DNA]</scope>
    <source>
        <strain evidence="4">YLM1</strain>
    </source>
</reference>
<name>A0A126R1U0_METOL</name>
<dbReference type="OrthoDB" id="132449at2157"/>
<evidence type="ECO:0000313" key="4">
    <source>
        <dbReference type="Proteomes" id="UP000066376"/>
    </source>
</evidence>
<dbReference type="PATRIC" id="fig|294671.3.peg.1548"/>
<protein>
    <submittedName>
        <fullName evidence="2">Uncharacterized protein</fullName>
    </submittedName>
</protein>
<dbReference type="PANTHER" id="PTHR36566">
    <property type="entry name" value="NICKEL INSERTION PROTEIN-RELATED"/>
    <property type="match status" value="1"/>
</dbReference>
<keyword evidence="1" id="KW-0533">Nickel</keyword>
<reference evidence="5" key="4">
    <citation type="submission" date="2016-10" db="EMBL/GenBank/DDBJ databases">
        <authorList>
            <person name="Varghese N."/>
        </authorList>
    </citation>
    <scope>NUCLEOTIDE SEQUENCE [LARGE SCALE GENOMIC DNA]</scope>
    <source>
        <strain evidence="5">DSM 16632</strain>
    </source>
</reference>
<dbReference type="GeneID" id="28489804"/>
<reference evidence="2 4" key="1">
    <citation type="journal article" date="2016" name="Genome Announc.">
        <title>Draft Genome Sequence of the Rumen Methanogen Methanobrevibacter olleyae YLM1.</title>
        <authorList>
            <person name="Kelly W.J."/>
            <person name="Li D."/>
            <person name="Lambie S.C."/>
            <person name="Cox F."/>
            <person name="Attwood G.T."/>
            <person name="Altermann E."/>
            <person name="Leahy S.C."/>
        </authorList>
    </citation>
    <scope>NUCLEOTIDE SEQUENCE [LARGE SCALE GENOMIC DNA]</scope>
    <source>
        <strain evidence="2 4">YLM1</strain>
    </source>
</reference>
<reference evidence="3" key="3">
    <citation type="submission" date="2016-10" db="EMBL/GenBank/DDBJ databases">
        <authorList>
            <person name="de Groot N.N."/>
        </authorList>
    </citation>
    <scope>NUCLEOTIDE SEQUENCE [LARGE SCALE GENOMIC DNA]</scope>
    <source>
        <strain evidence="3">DSM 16632</strain>
    </source>
</reference>
<dbReference type="Gene3D" id="3.30.70.1380">
    <property type="entry name" value="Transcriptional regulatory protein pf0864 domain like"/>
    <property type="match status" value="1"/>
</dbReference>
<evidence type="ECO:0000313" key="2">
    <source>
        <dbReference type="EMBL" id="AMK16042.1"/>
    </source>
</evidence>
<evidence type="ECO:0000313" key="5">
    <source>
        <dbReference type="Proteomes" id="UP000183442"/>
    </source>
</evidence>
<dbReference type="KEGG" id="mol:YLM1_1485"/>
<dbReference type="STRING" id="294671.YLM1_1485"/>
<gene>
    <name evidence="3" type="ORF">SAMN02910297_01064</name>
    <name evidence="2" type="ORF">YLM1_1485</name>
</gene>